<accession>A0ACC2UPD4</accession>
<evidence type="ECO:0000313" key="1">
    <source>
        <dbReference type="EMBL" id="KAJ9088361.1"/>
    </source>
</evidence>
<sequence length="82" mass="8798">MTSVGTGYDYSASTYSPDGRIFQVEYAHKAVENAGTIIGIRFKDGVVLGVEKLVQSKLLVPGSNRSILSVDEHVGLVSFNAH</sequence>
<keyword evidence="1" id="KW-0378">Hydrolase</keyword>
<gene>
    <name evidence="1" type="primary">PRE10_2</name>
    <name evidence="1" type="ORF">DSO57_1023955</name>
</gene>
<reference evidence="1" key="1">
    <citation type="submission" date="2022-04" db="EMBL/GenBank/DDBJ databases">
        <title>Genome of the entomopathogenic fungus Entomophthora muscae.</title>
        <authorList>
            <person name="Elya C."/>
            <person name="Lovett B.R."/>
            <person name="Lee E."/>
            <person name="Macias A.M."/>
            <person name="Hajek A.E."/>
            <person name="De Bivort B.L."/>
            <person name="Kasson M.T."/>
            <person name="De Fine Licht H.H."/>
            <person name="Stajich J.E."/>
        </authorList>
    </citation>
    <scope>NUCLEOTIDE SEQUENCE</scope>
    <source>
        <strain evidence="1">Berkeley</strain>
    </source>
</reference>
<evidence type="ECO:0000313" key="2">
    <source>
        <dbReference type="Proteomes" id="UP001165960"/>
    </source>
</evidence>
<proteinExistence type="predicted"/>
<name>A0ACC2UPD4_9FUNG</name>
<protein>
    <submittedName>
        <fullName evidence="1">Proteasome subunit alpha type-7</fullName>
        <ecNumber evidence="1">3.4.25.1</ecNumber>
    </submittedName>
</protein>
<dbReference type="Proteomes" id="UP001165960">
    <property type="component" value="Unassembled WGS sequence"/>
</dbReference>
<comment type="caution">
    <text evidence="1">The sequence shown here is derived from an EMBL/GenBank/DDBJ whole genome shotgun (WGS) entry which is preliminary data.</text>
</comment>
<keyword evidence="1" id="KW-0647">Proteasome</keyword>
<keyword evidence="2" id="KW-1185">Reference proteome</keyword>
<dbReference type="EMBL" id="QTSX02000127">
    <property type="protein sequence ID" value="KAJ9088361.1"/>
    <property type="molecule type" value="Genomic_DNA"/>
</dbReference>
<organism evidence="1 2">
    <name type="scientific">Entomophthora muscae</name>
    <dbReference type="NCBI Taxonomy" id="34485"/>
    <lineage>
        <taxon>Eukaryota</taxon>
        <taxon>Fungi</taxon>
        <taxon>Fungi incertae sedis</taxon>
        <taxon>Zoopagomycota</taxon>
        <taxon>Entomophthoromycotina</taxon>
        <taxon>Entomophthoromycetes</taxon>
        <taxon>Entomophthorales</taxon>
        <taxon>Entomophthoraceae</taxon>
        <taxon>Entomophthora</taxon>
    </lineage>
</organism>
<dbReference type="EC" id="3.4.25.1" evidence="1"/>